<name>A0A1I6DY56_9PSEU</name>
<keyword evidence="2" id="KW-1185">Reference proteome</keyword>
<dbReference type="Proteomes" id="UP000198583">
    <property type="component" value="Unassembled WGS sequence"/>
</dbReference>
<dbReference type="RefSeq" id="WP_093591963.1">
    <property type="nucleotide sequence ID" value="NZ_FOYL01000003.1"/>
</dbReference>
<protein>
    <submittedName>
        <fullName evidence="1">Uncharacterized protein</fullName>
    </submittedName>
</protein>
<reference evidence="2" key="1">
    <citation type="submission" date="2016-10" db="EMBL/GenBank/DDBJ databases">
        <authorList>
            <person name="Varghese N."/>
            <person name="Submissions S."/>
        </authorList>
    </citation>
    <scope>NUCLEOTIDE SEQUENCE [LARGE SCALE GENOMIC DNA]</scope>
    <source>
        <strain evidence="2">DSM 44232</strain>
    </source>
</reference>
<dbReference type="AlphaFoldDB" id="A0A1I6DY56"/>
<accession>A0A1I6DY56</accession>
<gene>
    <name evidence="1" type="ORF">SAMN04488564_103382</name>
</gene>
<sequence>MPTHQHEPGARPEDVANWAADTLDTGFGDGMGQAMKVLGEAIGMVVVGQANGRRVPLLEEDDNVFGLDCKAAPPVIGL</sequence>
<evidence type="ECO:0000313" key="2">
    <source>
        <dbReference type="Proteomes" id="UP000198583"/>
    </source>
</evidence>
<evidence type="ECO:0000313" key="1">
    <source>
        <dbReference type="EMBL" id="SFR10363.1"/>
    </source>
</evidence>
<proteinExistence type="predicted"/>
<dbReference type="EMBL" id="FOYL01000003">
    <property type="protein sequence ID" value="SFR10363.1"/>
    <property type="molecule type" value="Genomic_DNA"/>
</dbReference>
<dbReference type="STRING" id="84724.SAMN04488564_103382"/>
<organism evidence="1 2">
    <name type="scientific">Lentzea waywayandensis</name>
    <dbReference type="NCBI Taxonomy" id="84724"/>
    <lineage>
        <taxon>Bacteria</taxon>
        <taxon>Bacillati</taxon>
        <taxon>Actinomycetota</taxon>
        <taxon>Actinomycetes</taxon>
        <taxon>Pseudonocardiales</taxon>
        <taxon>Pseudonocardiaceae</taxon>
        <taxon>Lentzea</taxon>
    </lineage>
</organism>